<keyword evidence="3" id="KW-1003">Cell membrane</keyword>
<proteinExistence type="inferred from homology"/>
<accession>A0ABY3RW21</accession>
<name>A0ABY3RW21_9MICO</name>
<evidence type="ECO:0000256" key="2">
    <source>
        <dbReference type="ARBA" id="ARBA00022448"/>
    </source>
</evidence>
<gene>
    <name evidence="9" type="ORF">K8F61_09010</name>
</gene>
<evidence type="ECO:0000256" key="3">
    <source>
        <dbReference type="ARBA" id="ARBA00022475"/>
    </source>
</evidence>
<feature type="domain" description="ABC transmembrane type-1" evidence="8">
    <location>
        <begin position="92"/>
        <end position="307"/>
    </location>
</feature>
<dbReference type="InterPro" id="IPR051393">
    <property type="entry name" value="ABC_transporter_permease"/>
</dbReference>
<dbReference type="RefSeq" id="WP_231821405.1">
    <property type="nucleotide sequence ID" value="NZ_CP082781.1"/>
</dbReference>
<dbReference type="CDD" id="cd06261">
    <property type="entry name" value="TM_PBP2"/>
    <property type="match status" value="1"/>
</dbReference>
<keyword evidence="2 7" id="KW-0813">Transport</keyword>
<dbReference type="Pfam" id="PF00528">
    <property type="entry name" value="BPD_transp_1"/>
    <property type="match status" value="1"/>
</dbReference>
<keyword evidence="4 7" id="KW-0812">Transmembrane</keyword>
<dbReference type="PANTHER" id="PTHR30193:SF41">
    <property type="entry name" value="DIACETYLCHITOBIOSE UPTAKE SYSTEM PERMEASE PROTEIN NGCF"/>
    <property type="match status" value="1"/>
</dbReference>
<evidence type="ECO:0000256" key="4">
    <source>
        <dbReference type="ARBA" id="ARBA00022692"/>
    </source>
</evidence>
<feature type="transmembrane region" description="Helical" evidence="7">
    <location>
        <begin position="130"/>
        <end position="150"/>
    </location>
</feature>
<feature type="transmembrane region" description="Helical" evidence="7">
    <location>
        <begin position="241"/>
        <end position="260"/>
    </location>
</feature>
<dbReference type="Gene3D" id="1.10.3720.10">
    <property type="entry name" value="MetI-like"/>
    <property type="match status" value="1"/>
</dbReference>
<keyword evidence="6 7" id="KW-0472">Membrane</keyword>
<comment type="similarity">
    <text evidence="7">Belongs to the binding-protein-dependent transport system permease family.</text>
</comment>
<sequence length="328" mass="35659">MGRDDRAAGALALSAPAGSRRGGLHRAKRRESLIAVAFLVPALGFLAVFVAYPLANAGMLSFFVWDGFSPREWAGLDNFARLLGDGIFWTSLRNNVLIALAAIVFQVGLGMVIAYWLVRVIPRFKRAAMFLYVIPVVISEICIGLLWQFVYNPYFGLLNGFLRVIGLGDFAQGWLGDKNLAMPAVLVVMNLTYLGLYILLFVAAFQDVDESVYEAASLDGAGHFRTFFGISVPMIRSNVQATVLLAVVTSFKTFSLVFVMTRGGPSNATDVVSTYLFKTGFGNFEAGYASAIGIAQLLITVVVGVFVLAVSRPRTPGGRVRTTKEVMR</sequence>
<evidence type="ECO:0000256" key="5">
    <source>
        <dbReference type="ARBA" id="ARBA00022989"/>
    </source>
</evidence>
<evidence type="ECO:0000256" key="7">
    <source>
        <dbReference type="RuleBase" id="RU363032"/>
    </source>
</evidence>
<dbReference type="InterPro" id="IPR000515">
    <property type="entry name" value="MetI-like"/>
</dbReference>
<dbReference type="PANTHER" id="PTHR30193">
    <property type="entry name" value="ABC TRANSPORTER PERMEASE PROTEIN"/>
    <property type="match status" value="1"/>
</dbReference>
<dbReference type="Proteomes" id="UP001199642">
    <property type="component" value="Chromosome"/>
</dbReference>
<feature type="transmembrane region" description="Helical" evidence="7">
    <location>
        <begin position="180"/>
        <end position="205"/>
    </location>
</feature>
<reference evidence="9 10" key="1">
    <citation type="submission" date="2023-01" db="EMBL/GenBank/DDBJ databases">
        <title>Characterization of estradiol degrading bacteria Microbacterium sp. MZT7 and reveal degrading genes through genome analysis.</title>
        <authorList>
            <person name="Hao P."/>
            <person name="Gao Y."/>
        </authorList>
    </citation>
    <scope>NUCLEOTIDE SEQUENCE [LARGE SCALE GENOMIC DNA]</scope>
    <source>
        <strain evidence="9 10">MZT7</strain>
    </source>
</reference>
<evidence type="ECO:0000313" key="10">
    <source>
        <dbReference type="Proteomes" id="UP001199642"/>
    </source>
</evidence>
<evidence type="ECO:0000259" key="8">
    <source>
        <dbReference type="PROSITE" id="PS50928"/>
    </source>
</evidence>
<feature type="transmembrane region" description="Helical" evidence="7">
    <location>
        <begin position="33"/>
        <end position="55"/>
    </location>
</feature>
<evidence type="ECO:0000256" key="6">
    <source>
        <dbReference type="ARBA" id="ARBA00023136"/>
    </source>
</evidence>
<keyword evidence="10" id="KW-1185">Reference proteome</keyword>
<comment type="subcellular location">
    <subcellularLocation>
        <location evidence="1 7">Cell membrane</location>
        <topology evidence="1 7">Multi-pass membrane protein</topology>
    </subcellularLocation>
</comment>
<dbReference type="SUPFAM" id="SSF161098">
    <property type="entry name" value="MetI-like"/>
    <property type="match status" value="1"/>
</dbReference>
<dbReference type="EMBL" id="CP082781">
    <property type="protein sequence ID" value="UGS28277.1"/>
    <property type="molecule type" value="Genomic_DNA"/>
</dbReference>
<feature type="transmembrane region" description="Helical" evidence="7">
    <location>
        <begin position="286"/>
        <end position="311"/>
    </location>
</feature>
<keyword evidence="5 7" id="KW-1133">Transmembrane helix</keyword>
<feature type="transmembrane region" description="Helical" evidence="7">
    <location>
        <begin position="96"/>
        <end position="118"/>
    </location>
</feature>
<dbReference type="PROSITE" id="PS50928">
    <property type="entry name" value="ABC_TM1"/>
    <property type="match status" value="1"/>
</dbReference>
<evidence type="ECO:0000313" key="9">
    <source>
        <dbReference type="EMBL" id="UGS28277.1"/>
    </source>
</evidence>
<organism evidence="9 10">
    <name type="scientific">Microbacterium resistens</name>
    <dbReference type="NCBI Taxonomy" id="156977"/>
    <lineage>
        <taxon>Bacteria</taxon>
        <taxon>Bacillati</taxon>
        <taxon>Actinomycetota</taxon>
        <taxon>Actinomycetes</taxon>
        <taxon>Micrococcales</taxon>
        <taxon>Microbacteriaceae</taxon>
        <taxon>Microbacterium</taxon>
    </lineage>
</organism>
<protein>
    <submittedName>
        <fullName evidence="9">Sugar ABC transporter permease</fullName>
    </submittedName>
</protein>
<evidence type="ECO:0000256" key="1">
    <source>
        <dbReference type="ARBA" id="ARBA00004651"/>
    </source>
</evidence>
<dbReference type="InterPro" id="IPR035906">
    <property type="entry name" value="MetI-like_sf"/>
</dbReference>